<dbReference type="SUPFAM" id="SSF51126">
    <property type="entry name" value="Pectin lyase-like"/>
    <property type="match status" value="1"/>
</dbReference>
<dbReference type="InterPro" id="IPR011050">
    <property type="entry name" value="Pectin_lyase_fold/virulence"/>
</dbReference>
<dbReference type="Gene3D" id="2.160.20.10">
    <property type="entry name" value="Single-stranded right-handed beta-helix, Pectin lyase-like"/>
    <property type="match status" value="1"/>
</dbReference>
<protein>
    <submittedName>
        <fullName evidence="2">Uncharacterized protein</fullName>
    </submittedName>
</protein>
<keyword evidence="1" id="KW-0732">Signal</keyword>
<dbReference type="EMBL" id="LIBO01000025">
    <property type="protein sequence ID" value="KRO62880.1"/>
    <property type="molecule type" value="Genomic_DNA"/>
</dbReference>
<evidence type="ECO:0000313" key="2">
    <source>
        <dbReference type="EMBL" id="KRO62880.1"/>
    </source>
</evidence>
<feature type="signal peptide" evidence="1">
    <location>
        <begin position="1"/>
        <end position="21"/>
    </location>
</feature>
<sequence>MRNISFWILGMTGLLMTEAEAAPVVIWASDPVRPGETVVVRGDSFGKKAKVEVSVSGQGDWTKADVLQQTERTLKFVLPAAMPAGVVLFRVGVEGVLSEVKKLNAPQVWWVQGNEVQAATPGGWIRLFGLNLGLPAGAKLILKSGATSIPLKLISVDEYNFQAEMPKGVSQGRYKLEFVTKESVEVGEIEVVNPPAQKTKEYRVTDFGAVPGQPDAIQYYTGMKAPDQVDSTESIQKALRAAGQAGGGIVTFPRGIYVLSKGLEVPAGVILRGAGRDQTALSWVDDQLPREKEDIVKLVWGSLLFKPIPDPKNPPYPFLIRGPGHFGVEDLAIYAVNHRAGILSDFPDTAPGAGHVKIHRVVMRLNRFLNVQRTGRHYADAEEAFLRRWKDEPKGGANCQGAIHLSGPNLEVVDCDIYSSMSAMIFNGASGVIARNRIGGTGRSWTVMGRKTHQMIFEENLCLDGGICILNVHTTASHEGKLGAPSNSSREIYCARNSIQDCYVLDRDGGFVSDFHSPLGIYTGWAKSSTGTETLLAEDLKGEDLSAKWEGAMVSVLDGKGAGQVRFMKSLGANKVEIDEPWQVPLDETSFVTISKTLYRGLFINNHVSDAGNTVTLWGGGVEMVVAGNRSERGGSLNQITLCHGDQFIPGMRTQFLDNRITEGINWGASFVFPRSALIGTYTYTPLSFERVIQKNKGEVVTAPDYHGPLAVDQVFRRNRIESAGNFYAGGMVGNILFEAGEVKHSRIGVDIRETGGRWDDSILEGGPVDVLIRNNKMTDVTQPYSGDYLQNAKIVR</sequence>
<dbReference type="InterPro" id="IPR012334">
    <property type="entry name" value="Pectin_lyas_fold"/>
</dbReference>
<dbReference type="AlphaFoldDB" id="A0A0R2RPX1"/>
<reference evidence="2 3" key="1">
    <citation type="submission" date="2015-10" db="EMBL/GenBank/DDBJ databases">
        <title>Metagenome-Assembled Genomes uncover a global brackish microbiome.</title>
        <authorList>
            <person name="Hugerth L.W."/>
            <person name="Larsson J."/>
            <person name="Alneberg J."/>
            <person name="Lindh M.V."/>
            <person name="Legrand C."/>
            <person name="Pinhassi J."/>
            <person name="Andersson A.F."/>
        </authorList>
    </citation>
    <scope>NUCLEOTIDE SEQUENCE [LARGE SCALE GENOMIC DNA]</scope>
    <source>
        <strain evidence="2">BACL18 MAG-120507-bin52</strain>
    </source>
</reference>
<gene>
    <name evidence="2" type="ORF">ABR82_00685</name>
</gene>
<proteinExistence type="predicted"/>
<evidence type="ECO:0000313" key="3">
    <source>
        <dbReference type="Proteomes" id="UP000051269"/>
    </source>
</evidence>
<dbReference type="Proteomes" id="UP000051269">
    <property type="component" value="Unassembled WGS sequence"/>
</dbReference>
<accession>A0A0R2RPX1</accession>
<name>A0A0R2RPX1_9BACT</name>
<comment type="caution">
    <text evidence="2">The sequence shown here is derived from an EMBL/GenBank/DDBJ whole genome shotgun (WGS) entry which is preliminary data.</text>
</comment>
<feature type="chain" id="PRO_5006422893" evidence="1">
    <location>
        <begin position="22"/>
        <end position="797"/>
    </location>
</feature>
<evidence type="ECO:0000256" key="1">
    <source>
        <dbReference type="SAM" id="SignalP"/>
    </source>
</evidence>
<organism evidence="2 3">
    <name type="scientific">Verrucomicrobia subdivision 6 bacterium BACL9 MAG-120507-bin52</name>
    <dbReference type="NCBI Taxonomy" id="1655590"/>
    <lineage>
        <taxon>Bacteria</taxon>
        <taxon>Pseudomonadati</taxon>
        <taxon>Verrucomicrobiota</taxon>
        <taxon>Verrucomicrobiia</taxon>
        <taxon>Verrucomicrobiales</taxon>
        <taxon>Verrucomicrobia subdivision 6</taxon>
    </lineage>
</organism>